<name>A0ACC8XCZ3_9FIRM</name>
<sequence length="360" mass="39399">MKKLLSTVLTASMIVGLMTGCNAESATAETAVVTASKKEAPQETTIKEETSEPKTQQFVLKHTNDLVNAGYADIVLDEVPDRIVSMSSYPTLALYEMGYNDEMIAIPTTSTIHYPDDLKAEFLPGIMNSTFDIEYIISLEPDIVIFPATSPNHIKTLTDSGIPVYAIGMSDMEKKMNTYEYMKHQTELLVEAFGIDDEAKAAGESISQRFATLEKRIEEVKPQFEGKTYISITIADPTNYYALSGAMANMMGMLGWTDAMVDPSKEQSDAGHGMTGTVNLETLAVTESDKILYVASRTSTLEEASKQVKAAQETNPTVWNAIPAVSRGDEIALTSSYMVTSGIQIIETFNNLIDILLETN</sequence>
<dbReference type="EMBL" id="LJDB01000045">
    <property type="protein sequence ID" value="ONI40780.1"/>
    <property type="molecule type" value="Genomic_DNA"/>
</dbReference>
<reference evidence="1" key="1">
    <citation type="submission" date="2016-08" db="EMBL/GenBank/DDBJ databases">
        <authorList>
            <person name="Ngugi D.K."/>
            <person name="Miyake S."/>
            <person name="Stingl U."/>
        </authorList>
    </citation>
    <scope>NUCLEOTIDE SEQUENCE</scope>
    <source>
        <strain evidence="1">SCG-B11WGA-EpuloA1</strain>
    </source>
</reference>
<gene>
    <name evidence="1" type="ORF">AN396_05015</name>
</gene>
<accession>A0ACC8XCZ3</accession>
<proteinExistence type="predicted"/>
<dbReference type="Proteomes" id="UP000188605">
    <property type="component" value="Unassembled WGS sequence"/>
</dbReference>
<organism evidence="1 2">
    <name type="scientific">Candidatus Epulonipiscium fishelsonii</name>
    <dbReference type="NCBI Taxonomy" id="77094"/>
    <lineage>
        <taxon>Bacteria</taxon>
        <taxon>Bacillati</taxon>
        <taxon>Bacillota</taxon>
        <taxon>Clostridia</taxon>
        <taxon>Lachnospirales</taxon>
        <taxon>Lachnospiraceae</taxon>
        <taxon>Candidatus Epulonipiscium</taxon>
    </lineage>
</organism>
<comment type="caution">
    <text evidence="1">The sequence shown here is derived from an EMBL/GenBank/DDBJ whole genome shotgun (WGS) entry which is preliminary data.</text>
</comment>
<keyword evidence="2" id="KW-1185">Reference proteome</keyword>
<evidence type="ECO:0000313" key="1">
    <source>
        <dbReference type="EMBL" id="ONI40780.1"/>
    </source>
</evidence>
<evidence type="ECO:0000313" key="2">
    <source>
        <dbReference type="Proteomes" id="UP000188605"/>
    </source>
</evidence>
<protein>
    <submittedName>
        <fullName evidence="1">Uncharacterized protein</fullName>
    </submittedName>
</protein>